<dbReference type="OrthoDB" id="425602at2759"/>
<dbReference type="GO" id="GO:0005524">
    <property type="term" value="F:ATP binding"/>
    <property type="evidence" value="ECO:0007669"/>
    <property type="project" value="UniProtKB-KW"/>
</dbReference>
<dbReference type="SUPFAM" id="SSF52540">
    <property type="entry name" value="P-loop containing nucleoside triphosphate hydrolases"/>
    <property type="match status" value="1"/>
</dbReference>
<evidence type="ECO:0000313" key="12">
    <source>
        <dbReference type="Proteomes" id="UP000801492"/>
    </source>
</evidence>
<dbReference type="Pfam" id="PF02223">
    <property type="entry name" value="Thymidylate_kin"/>
    <property type="match status" value="1"/>
</dbReference>
<dbReference type="EMBL" id="VTPC01000585">
    <property type="protein sequence ID" value="KAF2905203.1"/>
    <property type="molecule type" value="Genomic_DNA"/>
</dbReference>
<gene>
    <name evidence="11" type="ORF">ILUMI_00980</name>
</gene>
<evidence type="ECO:0000256" key="9">
    <source>
        <dbReference type="ARBA" id="ARBA00022840"/>
    </source>
</evidence>
<dbReference type="GO" id="GO:0006233">
    <property type="term" value="P:dTDP biosynthetic process"/>
    <property type="evidence" value="ECO:0007669"/>
    <property type="project" value="InterPro"/>
</dbReference>
<evidence type="ECO:0000256" key="7">
    <source>
        <dbReference type="ARBA" id="ARBA00022741"/>
    </source>
</evidence>
<dbReference type="InterPro" id="IPR027417">
    <property type="entry name" value="P-loop_NTPase"/>
</dbReference>
<keyword evidence="12" id="KW-1185">Reference proteome</keyword>
<dbReference type="GO" id="GO:0005829">
    <property type="term" value="C:cytosol"/>
    <property type="evidence" value="ECO:0007669"/>
    <property type="project" value="TreeGrafter"/>
</dbReference>
<dbReference type="GO" id="GO:0004798">
    <property type="term" value="F:dTMP kinase activity"/>
    <property type="evidence" value="ECO:0007669"/>
    <property type="project" value="UniProtKB-EC"/>
</dbReference>
<keyword evidence="6" id="KW-0545">Nucleotide biosynthesis</keyword>
<dbReference type="GO" id="GO:0004550">
    <property type="term" value="F:nucleoside diphosphate kinase activity"/>
    <property type="evidence" value="ECO:0007669"/>
    <property type="project" value="TreeGrafter"/>
</dbReference>
<evidence type="ECO:0000256" key="3">
    <source>
        <dbReference type="ARBA" id="ARBA00012980"/>
    </source>
</evidence>
<name>A0A8K0GPP1_IGNLU</name>
<comment type="pathway">
    <text evidence="1">Pyrimidine metabolism; dTTP biosynthesis.</text>
</comment>
<evidence type="ECO:0000256" key="4">
    <source>
        <dbReference type="ARBA" id="ARBA00017144"/>
    </source>
</evidence>
<dbReference type="GO" id="GO:0006235">
    <property type="term" value="P:dTTP biosynthetic process"/>
    <property type="evidence" value="ECO:0007669"/>
    <property type="project" value="TreeGrafter"/>
</dbReference>
<evidence type="ECO:0000313" key="11">
    <source>
        <dbReference type="EMBL" id="KAF2905203.1"/>
    </source>
</evidence>
<keyword evidence="9" id="KW-0067">ATP-binding</keyword>
<dbReference type="Gene3D" id="3.40.50.300">
    <property type="entry name" value="P-loop containing nucleotide triphosphate hydrolases"/>
    <property type="match status" value="1"/>
</dbReference>
<dbReference type="InterPro" id="IPR018095">
    <property type="entry name" value="Thymidylate_kin_CS"/>
</dbReference>
<dbReference type="PANTHER" id="PTHR10344">
    <property type="entry name" value="THYMIDYLATE KINASE"/>
    <property type="match status" value="1"/>
</dbReference>
<feature type="domain" description="Thymidylate kinase-like" evidence="10">
    <location>
        <begin position="82"/>
        <end position="260"/>
    </location>
</feature>
<dbReference type="PROSITE" id="PS01331">
    <property type="entry name" value="THYMIDYLATE_KINASE"/>
    <property type="match status" value="1"/>
</dbReference>
<keyword evidence="8" id="KW-0418">Kinase</keyword>
<comment type="similarity">
    <text evidence="2">Belongs to the thymidylate kinase family.</text>
</comment>
<evidence type="ECO:0000256" key="2">
    <source>
        <dbReference type="ARBA" id="ARBA00009776"/>
    </source>
</evidence>
<dbReference type="PANTHER" id="PTHR10344:SF1">
    <property type="entry name" value="THYMIDYLATE KINASE"/>
    <property type="match status" value="1"/>
</dbReference>
<comment type="caution">
    <text evidence="11">The sequence shown here is derived from an EMBL/GenBank/DDBJ whole genome shotgun (WGS) entry which is preliminary data.</text>
</comment>
<dbReference type="InterPro" id="IPR039430">
    <property type="entry name" value="Thymidylate_kin-like_dom"/>
</dbReference>
<dbReference type="InterPro" id="IPR018094">
    <property type="entry name" value="Thymidylate_kinase"/>
</dbReference>
<dbReference type="NCBIfam" id="TIGR00041">
    <property type="entry name" value="DTMP_kinase"/>
    <property type="match status" value="1"/>
</dbReference>
<protein>
    <recommendedName>
        <fullName evidence="4">Thymidylate kinase</fullName>
        <ecNumber evidence="3">2.7.4.9</ecNumber>
    </recommendedName>
</protein>
<dbReference type="Proteomes" id="UP000801492">
    <property type="component" value="Unassembled WGS sequence"/>
</dbReference>
<dbReference type="FunFam" id="3.40.50.300:FF:000679">
    <property type="entry name" value="Thymidylate kinase"/>
    <property type="match status" value="1"/>
</dbReference>
<dbReference type="GO" id="GO:0005739">
    <property type="term" value="C:mitochondrion"/>
    <property type="evidence" value="ECO:0007669"/>
    <property type="project" value="TreeGrafter"/>
</dbReference>
<evidence type="ECO:0000256" key="8">
    <source>
        <dbReference type="ARBA" id="ARBA00022777"/>
    </source>
</evidence>
<proteinExistence type="inferred from homology"/>
<dbReference type="AlphaFoldDB" id="A0A8K0GPP1"/>
<sequence>MISNYHTYAAYGFEIDLIQLSLLLFTTMIAWYGDGSAYWLEEVIISLIGQQTGNTFGGGMTTTTNPGQDKTSIMSRGALVVVEGVDRCGKTSQTLKLVESLNKRNIPAERMAFPDRTTWTGHVISKYLSDKDCKLSDEAIHLLFTANRWEKVEKIKESLNKGVTLVVDRYSYSGIAFSTAKGMNFHWCSQPEIGLPKPDLVVFLNINPENQKNRPGFGTERYETSTIQKKVTEIFHGFAKSEDNWQVIDANQSFDKVHSDMLYKIEEQIKNIANYNTPLQYFVDFNINNENKPINNYLNVGNGFKD</sequence>
<keyword evidence="7" id="KW-0547">Nucleotide-binding</keyword>
<dbReference type="HAMAP" id="MF_00165">
    <property type="entry name" value="Thymidylate_kinase"/>
    <property type="match status" value="1"/>
</dbReference>
<dbReference type="CDD" id="cd01672">
    <property type="entry name" value="TMPK"/>
    <property type="match status" value="1"/>
</dbReference>
<reference evidence="11" key="1">
    <citation type="submission" date="2019-08" db="EMBL/GenBank/DDBJ databases">
        <title>The genome of the North American firefly Photinus pyralis.</title>
        <authorList>
            <consortium name="Photinus pyralis genome working group"/>
            <person name="Fallon T.R."/>
            <person name="Sander Lower S.E."/>
            <person name="Weng J.-K."/>
        </authorList>
    </citation>
    <scope>NUCLEOTIDE SEQUENCE</scope>
    <source>
        <strain evidence="11">TRF0915ILg1</strain>
        <tissue evidence="11">Whole body</tissue>
    </source>
</reference>
<dbReference type="EC" id="2.7.4.9" evidence="3"/>
<accession>A0A8K0GPP1</accession>
<dbReference type="GO" id="GO:0006227">
    <property type="term" value="P:dUDP biosynthetic process"/>
    <property type="evidence" value="ECO:0007669"/>
    <property type="project" value="TreeGrafter"/>
</dbReference>
<organism evidence="11 12">
    <name type="scientific">Ignelater luminosus</name>
    <name type="common">Cucubano</name>
    <name type="synonym">Pyrophorus luminosus</name>
    <dbReference type="NCBI Taxonomy" id="2038154"/>
    <lineage>
        <taxon>Eukaryota</taxon>
        <taxon>Metazoa</taxon>
        <taxon>Ecdysozoa</taxon>
        <taxon>Arthropoda</taxon>
        <taxon>Hexapoda</taxon>
        <taxon>Insecta</taxon>
        <taxon>Pterygota</taxon>
        <taxon>Neoptera</taxon>
        <taxon>Endopterygota</taxon>
        <taxon>Coleoptera</taxon>
        <taxon>Polyphaga</taxon>
        <taxon>Elateriformia</taxon>
        <taxon>Elateroidea</taxon>
        <taxon>Elateridae</taxon>
        <taxon>Agrypninae</taxon>
        <taxon>Pyrophorini</taxon>
        <taxon>Ignelater</taxon>
    </lineage>
</organism>
<evidence type="ECO:0000256" key="5">
    <source>
        <dbReference type="ARBA" id="ARBA00022679"/>
    </source>
</evidence>
<evidence type="ECO:0000256" key="6">
    <source>
        <dbReference type="ARBA" id="ARBA00022727"/>
    </source>
</evidence>
<evidence type="ECO:0000259" key="10">
    <source>
        <dbReference type="Pfam" id="PF02223"/>
    </source>
</evidence>
<keyword evidence="5" id="KW-0808">Transferase</keyword>
<evidence type="ECO:0000256" key="1">
    <source>
        <dbReference type="ARBA" id="ARBA00004992"/>
    </source>
</evidence>
<dbReference type="GO" id="GO:0005634">
    <property type="term" value="C:nucleus"/>
    <property type="evidence" value="ECO:0007669"/>
    <property type="project" value="TreeGrafter"/>
</dbReference>